<feature type="region of interest" description="Disordered" evidence="1">
    <location>
        <begin position="74"/>
        <end position="96"/>
    </location>
</feature>
<dbReference type="Proteomes" id="UP000190648">
    <property type="component" value="Unassembled WGS sequence"/>
</dbReference>
<evidence type="ECO:0000256" key="1">
    <source>
        <dbReference type="SAM" id="MobiDB-lite"/>
    </source>
</evidence>
<evidence type="ECO:0000313" key="2">
    <source>
        <dbReference type="EMBL" id="OPJ73364.1"/>
    </source>
</evidence>
<comment type="caution">
    <text evidence="2">The sequence shown here is derived from an EMBL/GenBank/DDBJ whole genome shotgun (WGS) entry which is preliminary data.</text>
</comment>
<proteinExistence type="predicted"/>
<sequence length="205" mass="22028">MPLGSAAPRGRRAEEAQTDLPPHLLAAAPPSTVARPLRNAGLRLPRAPSELRGGLGALRIWHLRTANNDFIHRSCGQPDETRGTRESDGFLGSGGERSVVKARTSEGWRCLHPMAEPEVELGPCEMCFNPAELSTTELCTKCFPAVYSARIRDEQVADEPAEVQGEWGVRLSARSLLDVPGSVGLSVGGQVMAYLQKDGCICIVS</sequence>
<feature type="compositionally biased region" description="Basic and acidic residues" evidence="1">
    <location>
        <begin position="79"/>
        <end position="88"/>
    </location>
</feature>
<dbReference type="EMBL" id="LSYS01006902">
    <property type="protein sequence ID" value="OPJ73364.1"/>
    <property type="molecule type" value="Genomic_DNA"/>
</dbReference>
<gene>
    <name evidence="2" type="ORF">AV530_005736</name>
</gene>
<accession>A0A1V4JMN3</accession>
<dbReference type="AlphaFoldDB" id="A0A1V4JMN3"/>
<organism evidence="2 3">
    <name type="scientific">Patagioenas fasciata monilis</name>
    <dbReference type="NCBI Taxonomy" id="372326"/>
    <lineage>
        <taxon>Eukaryota</taxon>
        <taxon>Metazoa</taxon>
        <taxon>Chordata</taxon>
        <taxon>Craniata</taxon>
        <taxon>Vertebrata</taxon>
        <taxon>Euteleostomi</taxon>
        <taxon>Archelosauria</taxon>
        <taxon>Archosauria</taxon>
        <taxon>Dinosauria</taxon>
        <taxon>Saurischia</taxon>
        <taxon>Theropoda</taxon>
        <taxon>Coelurosauria</taxon>
        <taxon>Aves</taxon>
        <taxon>Neognathae</taxon>
        <taxon>Neoaves</taxon>
        <taxon>Columbimorphae</taxon>
        <taxon>Columbiformes</taxon>
        <taxon>Columbidae</taxon>
        <taxon>Patagioenas</taxon>
    </lineage>
</organism>
<keyword evidence="3" id="KW-1185">Reference proteome</keyword>
<reference evidence="2 3" key="1">
    <citation type="submission" date="2016-02" db="EMBL/GenBank/DDBJ databases">
        <title>Band-tailed pigeon sequencing and assembly.</title>
        <authorList>
            <person name="Soares A.E."/>
            <person name="Novak B.J."/>
            <person name="Rice E.S."/>
            <person name="O'Connell B."/>
            <person name="Chang D."/>
            <person name="Weber S."/>
            <person name="Shapiro B."/>
        </authorList>
    </citation>
    <scope>NUCLEOTIDE SEQUENCE [LARGE SCALE GENOMIC DNA]</scope>
    <source>
        <strain evidence="2">BTP2013</strain>
        <tissue evidence="2">Blood</tissue>
    </source>
</reference>
<feature type="region of interest" description="Disordered" evidence="1">
    <location>
        <begin position="1"/>
        <end position="27"/>
    </location>
</feature>
<protein>
    <submittedName>
        <fullName evidence="2">Uncharacterized protein</fullName>
    </submittedName>
</protein>
<name>A0A1V4JMN3_PATFA</name>
<evidence type="ECO:0000313" key="3">
    <source>
        <dbReference type="Proteomes" id="UP000190648"/>
    </source>
</evidence>